<dbReference type="SUPFAM" id="SSF52540">
    <property type="entry name" value="P-loop containing nucleoside triphosphate hydrolases"/>
    <property type="match status" value="2"/>
</dbReference>
<dbReference type="InterPro" id="IPR027417">
    <property type="entry name" value="P-loop_NTPase"/>
</dbReference>
<evidence type="ECO:0000259" key="2">
    <source>
        <dbReference type="PROSITE" id="PS50206"/>
    </source>
</evidence>
<feature type="coiled-coil region" evidence="1">
    <location>
        <begin position="234"/>
        <end position="271"/>
    </location>
</feature>
<keyword evidence="1" id="KW-0175">Coiled coil</keyword>
<dbReference type="Proteomes" id="UP000095651">
    <property type="component" value="Unassembled WGS sequence"/>
</dbReference>
<proteinExistence type="predicted"/>
<dbReference type="PROSITE" id="PS50206">
    <property type="entry name" value="RHODANESE_3"/>
    <property type="match status" value="1"/>
</dbReference>
<sequence>MKRWRMNRMGILNFWLYDEEVFELEQGRLLFRGANGSGKSVTMQSFIPLVLDGDKRPERLDSFGSRDRRMEYYLLGDSETGHMDRTGYLWIEFYHEDKQSYKTIGIALRARRGAAQMVFWGFLLEDGRRINQDLHLYDYPNWLETKKKVPLTRKALTEAIGAGGIVVQEQATYRELVKKHIFGFKDNNDSYKDLLKLLLEIRSPKLSKEFRPSSIYSILTNSLPALTEDELGDLSDVLEDMDQISERLEELQIQIQELEGLEKQYDNYNKVLLYHVSLDLKVLNHSFNERKKELDDCKKNLDNTIACGIALKTQILKAELEIEKIQSELDYLQQSEGLEKPIELERLHTDYKKLNERYVAVKKRMADNERRVEAWQNEIAEKKVLRDELFQNQDSLLEELESYARVMEFYEHDIYHRQWQQVGDDYARCADNWNQDLLAHQVKLKAAVLIGEREREASLDMAKEKERWGEFYKKKSLAEEEYLSAEEKFSAGKMQLKECIIGWRQGLSQLEVSNENVGNILTALSELGKDNRNYETVRSSVYNLFLDQYQQLTNKILVLEQQFREFEEKRELLQAELDSWRSHKEPEPLRSLSRNKCRGERAERMGAPLYTVCDFSAELTEAEKAQLETTLEQAGILDAWILPGGRMGYFAHGKDEEIWIEPCENHGVVTLSDVLAPCPSDESGLTKEDIALVLSSFTWSGEMDYMQDSMTSAAFNQIGREGFRLGALAGRNSTKEQAEYIGSENRQKARRRMIDQLEQQVLELENKQDAIQEKIYQEHEKQDILTAEKESFPDDGEIQLCLDHLTSKWHLFQAAIKQEKEAESIYHKKEADWKERKVELTEITSAWTRLKTLSMLSEAMNCANDYKTSLSQLKTEYVHYRSLQNDCENYQGYIDEVNEQISDNQLELSGVQKSRVLLESQISQLEELIEAKGLRDIFDKIDKCKQTKNDLAKEVSKLHEELRENDKSQGSLGAQLDARQEHLAEITENLEAAIVQWQTEMNLGLGFVENMDTYNLTERRDIMRLAEQLVTEYKVVWGNMVKETVISDLITEFNKANVNLREYALERESLENGRAIIRSNRDRMNPMTPRELLKELREKEAEQKLLLTEQDKKLYSEIIIGSVGKSIQLKIHQAFDWIDKMDGLMKQRNTSSGLRLSLKWVPLPSRSESELDTETLVKLLLSDTERLDDSEINQMIEHFRKRILLAKESAKEEQGSLRKYINEMLDYRTWFTFRLDFRKGDQSNYRELTNSRFNVLSGGEKAMAMYIPLFAAANSRYSKAEDDAPKILALDEAFAGVDDSNMRDMFDLLTDMDFDYIMTSQVLWGCYDTVPSLAIYEIHRPKDIDIITLLHYRWNGKQKLYVEN</sequence>
<feature type="domain" description="Rhodanese" evidence="2">
    <location>
        <begin position="630"/>
        <end position="658"/>
    </location>
</feature>
<dbReference type="NCBIfam" id="TIGR02680">
    <property type="entry name" value="TIGR02680 family protein"/>
    <property type="match status" value="1"/>
</dbReference>
<organism evidence="3 4">
    <name type="scientific">Hungatella hathewayi</name>
    <dbReference type="NCBI Taxonomy" id="154046"/>
    <lineage>
        <taxon>Bacteria</taxon>
        <taxon>Bacillati</taxon>
        <taxon>Bacillota</taxon>
        <taxon>Clostridia</taxon>
        <taxon>Lachnospirales</taxon>
        <taxon>Lachnospiraceae</taxon>
        <taxon>Hungatella</taxon>
    </lineage>
</organism>
<accession>A0A174CIV1</accession>
<dbReference type="Pfam" id="PF13558">
    <property type="entry name" value="SbcC_Walker_B"/>
    <property type="match status" value="1"/>
</dbReference>
<reference evidence="3 4" key="1">
    <citation type="submission" date="2015-09" db="EMBL/GenBank/DDBJ databases">
        <authorList>
            <consortium name="Pathogen Informatics"/>
        </authorList>
    </citation>
    <scope>NUCLEOTIDE SEQUENCE [LARGE SCALE GENOMIC DNA]</scope>
    <source>
        <strain evidence="3 4">2789STDY5608850</strain>
    </source>
</reference>
<dbReference type="InterPro" id="IPR013496">
    <property type="entry name" value="CHP02680"/>
</dbReference>
<evidence type="ECO:0000256" key="1">
    <source>
        <dbReference type="SAM" id="Coils"/>
    </source>
</evidence>
<dbReference type="EMBL" id="CYZE01000004">
    <property type="protein sequence ID" value="CUO11635.1"/>
    <property type="molecule type" value="Genomic_DNA"/>
</dbReference>
<dbReference type="Gene3D" id="3.40.50.300">
    <property type="entry name" value="P-loop containing nucleotide triphosphate hydrolases"/>
    <property type="match status" value="2"/>
</dbReference>
<protein>
    <submittedName>
        <fullName evidence="3">ATPase involved in DNA repair</fullName>
    </submittedName>
</protein>
<name>A0A174CIV1_9FIRM</name>
<gene>
    <name evidence="3" type="ORF">ERS852407_01882</name>
</gene>
<feature type="coiled-coil region" evidence="1">
    <location>
        <begin position="315"/>
        <end position="392"/>
    </location>
</feature>
<dbReference type="RefSeq" id="WP_055654467.1">
    <property type="nucleotide sequence ID" value="NZ_CABIXC010000004.1"/>
</dbReference>
<evidence type="ECO:0000313" key="4">
    <source>
        <dbReference type="Proteomes" id="UP000095651"/>
    </source>
</evidence>
<evidence type="ECO:0000313" key="3">
    <source>
        <dbReference type="EMBL" id="CUO11635.1"/>
    </source>
</evidence>
<feature type="coiled-coil region" evidence="1">
    <location>
        <begin position="747"/>
        <end position="774"/>
    </location>
</feature>
<dbReference type="InterPro" id="IPR001763">
    <property type="entry name" value="Rhodanese-like_dom"/>
</dbReference>
<feature type="coiled-coil region" evidence="1">
    <location>
        <begin position="542"/>
        <end position="583"/>
    </location>
</feature>